<dbReference type="InterPro" id="IPR001650">
    <property type="entry name" value="Helicase_C-like"/>
</dbReference>
<dbReference type="GO" id="GO:0031047">
    <property type="term" value="P:regulatory ncRNA-mediated gene silencing"/>
    <property type="evidence" value="ECO:0007669"/>
    <property type="project" value="UniProtKB-ARBA"/>
</dbReference>
<feature type="domain" description="Helicase ATP-binding" evidence="6">
    <location>
        <begin position="11"/>
        <end position="196"/>
    </location>
</feature>
<name>C5LMV9_PERM5</name>
<dbReference type="PROSITE" id="PS51192">
    <property type="entry name" value="HELICASE_ATP_BIND_1"/>
    <property type="match status" value="1"/>
</dbReference>
<evidence type="ECO:0000259" key="7">
    <source>
        <dbReference type="PROSITE" id="PS51194"/>
    </source>
</evidence>
<dbReference type="SUPFAM" id="SSF69065">
    <property type="entry name" value="RNase III domain-like"/>
    <property type="match status" value="2"/>
</dbReference>
<gene>
    <name evidence="8" type="ORF">Pmar_PMAR007696</name>
</gene>
<evidence type="ECO:0000313" key="9">
    <source>
        <dbReference type="Proteomes" id="UP000007800"/>
    </source>
</evidence>
<dbReference type="Pfam" id="PF00271">
    <property type="entry name" value="Helicase_C"/>
    <property type="match status" value="1"/>
</dbReference>
<dbReference type="InterPro" id="IPR038248">
    <property type="entry name" value="Dicer_dimer_sf"/>
</dbReference>
<dbReference type="InterPro" id="IPR014001">
    <property type="entry name" value="Helicase_ATP-bd"/>
</dbReference>
<proteinExistence type="predicted"/>
<dbReference type="SMART" id="SM00490">
    <property type="entry name" value="HELICc"/>
    <property type="match status" value="1"/>
</dbReference>
<dbReference type="SMART" id="SM00535">
    <property type="entry name" value="RIBOc"/>
    <property type="match status" value="1"/>
</dbReference>
<dbReference type="Gene3D" id="3.40.50.300">
    <property type="entry name" value="P-loop containing nucleotide triphosphate hydrolases"/>
    <property type="match status" value="2"/>
</dbReference>
<dbReference type="OrthoDB" id="425013at2759"/>
<evidence type="ECO:0000259" key="6">
    <source>
        <dbReference type="PROSITE" id="PS51192"/>
    </source>
</evidence>
<dbReference type="RefSeq" id="XP_002769282.1">
    <property type="nucleotide sequence ID" value="XM_002769236.1"/>
</dbReference>
<dbReference type="Gene3D" id="3.30.160.380">
    <property type="entry name" value="Dicer dimerisation domain"/>
    <property type="match status" value="1"/>
</dbReference>
<feature type="compositionally biased region" description="Basic and acidic residues" evidence="4">
    <location>
        <begin position="1341"/>
        <end position="1353"/>
    </location>
</feature>
<dbReference type="CDD" id="cd00593">
    <property type="entry name" value="RIBOc"/>
    <property type="match status" value="1"/>
</dbReference>
<feature type="domain" description="RNase III" evidence="5">
    <location>
        <begin position="1136"/>
        <end position="1268"/>
    </location>
</feature>
<dbReference type="OMA" id="FFSPEPW"/>
<keyword evidence="1" id="KW-0547">Nucleotide-binding</keyword>
<dbReference type="PROSITE" id="PS51194">
    <property type="entry name" value="HELICASE_CTER"/>
    <property type="match status" value="1"/>
</dbReference>
<dbReference type="InterPro" id="IPR027417">
    <property type="entry name" value="P-loop_NTPase"/>
</dbReference>
<dbReference type="PANTHER" id="PTHR14950">
    <property type="entry name" value="DICER-RELATED"/>
    <property type="match status" value="1"/>
</dbReference>
<dbReference type="Gene3D" id="1.10.1520.10">
    <property type="entry name" value="Ribonuclease III domain"/>
    <property type="match status" value="2"/>
</dbReference>
<evidence type="ECO:0000259" key="5">
    <source>
        <dbReference type="PROSITE" id="PS50142"/>
    </source>
</evidence>
<dbReference type="InParanoid" id="C5LMV9"/>
<dbReference type="Proteomes" id="UP000007800">
    <property type="component" value="Unassembled WGS sequence"/>
</dbReference>
<dbReference type="GO" id="GO:0004525">
    <property type="term" value="F:ribonuclease III activity"/>
    <property type="evidence" value="ECO:0007669"/>
    <property type="project" value="InterPro"/>
</dbReference>
<dbReference type="SMART" id="SM00487">
    <property type="entry name" value="DEXDc"/>
    <property type="match status" value="1"/>
</dbReference>
<dbReference type="InterPro" id="IPR036389">
    <property type="entry name" value="RNase_III_sf"/>
</dbReference>
<reference evidence="8 9" key="1">
    <citation type="submission" date="2008-07" db="EMBL/GenBank/DDBJ databases">
        <authorList>
            <person name="El-Sayed N."/>
            <person name="Caler E."/>
            <person name="Inman J."/>
            <person name="Amedeo P."/>
            <person name="Hass B."/>
            <person name="Wortman J."/>
        </authorList>
    </citation>
    <scope>NUCLEOTIDE SEQUENCE [LARGE SCALE GENOMIC DNA]</scope>
    <source>
        <strain evidence="9">ATCC 50983 / TXsc</strain>
    </source>
</reference>
<dbReference type="SUPFAM" id="SSF52540">
    <property type="entry name" value="P-loop containing nucleoside triphosphate hydrolases"/>
    <property type="match status" value="2"/>
</dbReference>
<dbReference type="GO" id="GO:0005524">
    <property type="term" value="F:ATP binding"/>
    <property type="evidence" value="ECO:0007669"/>
    <property type="project" value="UniProtKB-KW"/>
</dbReference>
<keyword evidence="2" id="KW-0378">Hydrolase</keyword>
<dbReference type="InterPro" id="IPR000999">
    <property type="entry name" value="RNase_III_dom"/>
</dbReference>
<dbReference type="EMBL" id="GG683573">
    <property type="protein sequence ID" value="EER02000.1"/>
    <property type="molecule type" value="Genomic_DNA"/>
</dbReference>
<protein>
    <submittedName>
        <fullName evidence="8">Uncharacterized protein</fullName>
    </submittedName>
</protein>
<feature type="domain" description="Helicase C-terminal" evidence="7">
    <location>
        <begin position="440"/>
        <end position="582"/>
    </location>
</feature>
<evidence type="ECO:0000256" key="3">
    <source>
        <dbReference type="ARBA" id="ARBA00022840"/>
    </source>
</evidence>
<accession>C5LMV9</accession>
<evidence type="ECO:0000256" key="2">
    <source>
        <dbReference type="ARBA" id="ARBA00022801"/>
    </source>
</evidence>
<organism evidence="9">
    <name type="scientific">Perkinsus marinus (strain ATCC 50983 / TXsc)</name>
    <dbReference type="NCBI Taxonomy" id="423536"/>
    <lineage>
        <taxon>Eukaryota</taxon>
        <taxon>Sar</taxon>
        <taxon>Alveolata</taxon>
        <taxon>Perkinsozoa</taxon>
        <taxon>Perkinsea</taxon>
        <taxon>Perkinsida</taxon>
        <taxon>Perkinsidae</taxon>
        <taxon>Perkinsus</taxon>
    </lineage>
</organism>
<keyword evidence="3" id="KW-0067">ATP-binding</keyword>
<evidence type="ECO:0000313" key="8">
    <source>
        <dbReference type="EMBL" id="EER02000.1"/>
    </source>
</evidence>
<feature type="region of interest" description="Disordered" evidence="4">
    <location>
        <begin position="1316"/>
        <end position="1353"/>
    </location>
</feature>
<dbReference type="InterPro" id="IPR011545">
    <property type="entry name" value="DEAD/DEAH_box_helicase_dom"/>
</dbReference>
<dbReference type="GO" id="GO:0003676">
    <property type="term" value="F:nucleic acid binding"/>
    <property type="evidence" value="ECO:0007669"/>
    <property type="project" value="InterPro"/>
</dbReference>
<dbReference type="Pfam" id="PF00636">
    <property type="entry name" value="Ribonuclease_3"/>
    <property type="match status" value="1"/>
</dbReference>
<evidence type="ECO:0000256" key="4">
    <source>
        <dbReference type="SAM" id="MobiDB-lite"/>
    </source>
</evidence>
<dbReference type="GeneID" id="9054628"/>
<feature type="region of interest" description="Disordered" evidence="4">
    <location>
        <begin position="706"/>
        <end position="726"/>
    </location>
</feature>
<dbReference type="GO" id="GO:0006396">
    <property type="term" value="P:RNA processing"/>
    <property type="evidence" value="ECO:0007669"/>
    <property type="project" value="InterPro"/>
</dbReference>
<dbReference type="PROSITE" id="PS50142">
    <property type="entry name" value="RNASE_3_2"/>
    <property type="match status" value="1"/>
</dbReference>
<keyword evidence="9" id="KW-1185">Reference proteome</keyword>
<dbReference type="Pfam" id="PF00270">
    <property type="entry name" value="DEAD"/>
    <property type="match status" value="1"/>
</dbReference>
<evidence type="ECO:0000256" key="1">
    <source>
        <dbReference type="ARBA" id="ARBA00022741"/>
    </source>
</evidence>
<sequence>MKLREYQAEVLDKIRQHRSTVAFMPTGSGKTLVAVRLLHERVEVQRRRQEEGELKKACIFTAPNKVLCHQQAKYIEKHLGHADAKVIILTGEMKDTVSWEEEEWAKTLRESSVLVCVPEVLRRALESGYVKADSIDTIIFDECHHCVSKNGANSGHAYCHLAQLAKGAERFVGLTASPLNCKRVDVDENLKQLRKVLALGGECEVVRPTVNAEELSRWVRTPELEFKYFTSSTYAPSCLRFVQRCDADCDEVHKWMCSAYHRVSWLEEFYSLRRSMRTLGQDAADFGMPPITTQLSSRDLPLHILSRYCEMMGQMGRILHEVDDIDAHAVPEAYNKPKSSINIDNLRRRVSRLEEFCKVNTDIELFNEPVANAVRTSLFEMCMAICVGADLQGFLQDHAPTYKSLEDLKRWIREALVPRLLEVGGDADKLFKMGELLYVGGDSELPDYNAAIIFVNQRLLARAIAASLDCFYCVGGRYESASTQAEAIERFKETAKRDDKDAILIATSVCDEGVDVPVCDRVILWDMPPNVRCYIQRRGRARSLEPPSKFFLMVGDQEEEKGCAKAALTDFQNKEEQMARLVDFWIQCGTDDDEESEDAGIVPAVVIGRDGVRITCRRAKEVLFTFCSTLRATDEFFSPEPWIYTESDEDSGRYRTVVVLPSSVNPPAARWAMSEWQPSEAKAVREACARQLVKLDRLPWVTPQFRNGYRSKPRGSADEDDDNSVSQELLEQTRRSLSTLPILSSPVFKKPVKSVGRMFAYSLTASWDGDSISMQSQQQVRYARSRQQISAVNKLMLLTPGPIDSVVPHAVGHIPLSATGMGRANTSMGNVLISLRPSEHHGNPSAAMGVDASLMGSLWGFHKEIFPEGEGGPCSDWHDCEDERDFWLLVPNAGVDRAGFDEVLDAFKDDRRLLVDFTNTVRELCRMVFSYNLLGLPPLNPRVLCEVLTPKRCQALVDSERYEYLGNSILQLVVSESVWSKQFSAGGASLEGKLTSDRQKIISRKRMSQKAVEGGILSLMQMRSPAAVGVGGAATKDILVSITSAARSCMLALIGALCDSHGVDCVVKAVTKFKLVEIVPACGLLPHSSAGEGATLDDWLLPDDFPQLVRGKLREPTVTYDTLSAAQQGSSVDIGGYVFEKHPWLLTESLTHASVTSVSASYSNERLEWIGDAVLGAVVLQWLFKLEKPPKNIVEAFTANTCNAHLAKVAVERLGVPDLFNAFSAPLLRAVNRFVNELFSGRAVVRRGPKPLADCVEAIIGAVWLDAGGLAGGGWEAATTFITKNVVAEPDQPLSDIVIDLTSPLACAEPSVSVSESASADTIPRKDQGVKRPAASTEESGSNKREAVDAVDSEEAKALRAQLTRLSNTLDADELRLVIDGIKSRIARRRSSGQ</sequence>